<comment type="caution">
    <text evidence="3">The sequence shown here is derived from an EMBL/GenBank/DDBJ whole genome shotgun (WGS) entry which is preliminary data.</text>
</comment>
<gene>
    <name evidence="3" type="ORF">TrRE_jg11754</name>
</gene>
<evidence type="ECO:0000256" key="1">
    <source>
        <dbReference type="ARBA" id="ARBA00022737"/>
    </source>
</evidence>
<dbReference type="AlphaFoldDB" id="A0A9W7CEV8"/>
<dbReference type="Gene3D" id="2.20.110.10">
    <property type="entry name" value="Histone H3 K4-specific methyltransferase SET7/9 N-terminal domain"/>
    <property type="match status" value="8"/>
</dbReference>
<dbReference type="InterPro" id="IPR003409">
    <property type="entry name" value="MORN"/>
</dbReference>
<dbReference type="SUPFAM" id="SSF82185">
    <property type="entry name" value="Histone H3 K4-specific methyltransferase SET7/9 N-terminal domain"/>
    <property type="match status" value="4"/>
</dbReference>
<reference evidence="3" key="1">
    <citation type="submission" date="2022-07" db="EMBL/GenBank/DDBJ databases">
        <title>Genome analysis of Parmales, a sister group of diatoms, reveals the evolutionary specialization of diatoms from phago-mixotrophs to photoautotrophs.</title>
        <authorList>
            <person name="Ban H."/>
            <person name="Sato S."/>
            <person name="Yoshikawa S."/>
            <person name="Kazumasa Y."/>
            <person name="Nakamura Y."/>
            <person name="Ichinomiya M."/>
            <person name="Saitoh K."/>
            <person name="Sato N."/>
            <person name="Blanc-Mathieu R."/>
            <person name="Endo H."/>
            <person name="Kuwata A."/>
            <person name="Ogata H."/>
        </authorList>
    </citation>
    <scope>NUCLEOTIDE SEQUENCE</scope>
</reference>
<accession>A0A9W7CEV8</accession>
<dbReference type="OrthoDB" id="270720at2759"/>
<evidence type="ECO:0000313" key="4">
    <source>
        <dbReference type="Proteomes" id="UP001165082"/>
    </source>
</evidence>
<dbReference type="Pfam" id="PF02493">
    <property type="entry name" value="MORN"/>
    <property type="match status" value="19"/>
</dbReference>
<proteinExistence type="predicted"/>
<feature type="compositionally biased region" description="Acidic residues" evidence="2">
    <location>
        <begin position="257"/>
        <end position="283"/>
    </location>
</feature>
<protein>
    <submittedName>
        <fullName evidence="3">Uncharacterized protein</fullName>
    </submittedName>
</protein>
<dbReference type="PANTHER" id="PTHR23084:SF263">
    <property type="entry name" value="MORN REPEAT-CONTAINING PROTEIN 1"/>
    <property type="match status" value="1"/>
</dbReference>
<evidence type="ECO:0000256" key="2">
    <source>
        <dbReference type="SAM" id="MobiDB-lite"/>
    </source>
</evidence>
<organism evidence="3 4">
    <name type="scientific">Triparma retinervis</name>
    <dbReference type="NCBI Taxonomy" id="2557542"/>
    <lineage>
        <taxon>Eukaryota</taxon>
        <taxon>Sar</taxon>
        <taxon>Stramenopiles</taxon>
        <taxon>Ochrophyta</taxon>
        <taxon>Bolidophyceae</taxon>
        <taxon>Parmales</taxon>
        <taxon>Triparmaceae</taxon>
        <taxon>Triparma</taxon>
    </lineage>
</organism>
<keyword evidence="4" id="KW-1185">Reference proteome</keyword>
<feature type="compositionally biased region" description="Basic and acidic residues" evidence="2">
    <location>
        <begin position="303"/>
        <end position="317"/>
    </location>
</feature>
<dbReference type="SMART" id="SM00698">
    <property type="entry name" value="MORN"/>
    <property type="match status" value="19"/>
</dbReference>
<name>A0A9W7CEV8_9STRA</name>
<dbReference type="Gene3D" id="3.30.1370.210">
    <property type="match status" value="1"/>
</dbReference>
<dbReference type="Proteomes" id="UP001165082">
    <property type="component" value="Unassembled WGS sequence"/>
</dbReference>
<evidence type="ECO:0000313" key="3">
    <source>
        <dbReference type="EMBL" id="GMI08660.1"/>
    </source>
</evidence>
<keyword evidence="1" id="KW-0677">Repeat</keyword>
<feature type="region of interest" description="Disordered" evidence="2">
    <location>
        <begin position="253"/>
        <end position="334"/>
    </location>
</feature>
<dbReference type="PANTHER" id="PTHR23084">
    <property type="entry name" value="PHOSPHATIDYLINOSITOL-4-PHOSPHATE 5-KINASE RELATED"/>
    <property type="match status" value="1"/>
</dbReference>
<sequence>MKVVLQRRAERERASERQISDQLWINVRESRLVEHTNAERRAAEDRKNRAASKLCALGRGKLARLEAAELRAQHWAAGVFQKWTRGAFGRKRAREARWKLLRVVPSLYALKLMRLRSREVERVKDWLEMFDPLTNTFWYYNVVEMENGIPNTSWEHPKEFNDKLTCVWEPVSYPHNSTACTNQKCCLRFHTRREYNTHRMKAHNWTCAACETINTGLTYPRCWVCNNSRGAKGEDLMAKMKNDVQKTLFRFNHPEMFDEDEDEHDEDGDDEDKEGSSLDETDESQYGLAGGLPMLGPDAGVAKFEEEKKARAEDEQRRKSRAASGLSSLPTLATYDPHSRQSLLMAAPQRVSGENFNADTQFSTTQMNSDGDSVTWGGSDGVFERPEEELVPTLKTDMSVVKREINLGFRVDQFLTVCRKFKKGVCTKTTCPRAHPGIRDNAELMPIEGKGKRGAFMVQVCWDWCVKGKCYDGVNCTKYHCYIRPSTQEIVAKMYPKRNGMRQKEARSGMLTSGTVENEIFQGYCIIEWTNGDVYSGEVKENYRDGWGIWRSADGTKEYLGNWERGQRSGWGILTHPIGESYTGEFKHGKMSGCGELTSSNGDVYQGNFENGKYQGVGKFQKSNGDTFVGYSKNGMAEGLGMQVYANGFKYKGYFEKNKRSGKGVAIYPNKSKYSGQWSEGHHEGFGLFVSALNACYVGQWRRGKKHGSGRYYFPNGDFYDGQFVLDHAEGHGVYFHKDTQNVYVGAWEQSKRCGVGTYYYKTGSTYKGYFKDNDIHGKGLFIFNNGAKYAGTFKRNLKHGFGAFTWKNGNRYKGEFEDDKMCGNGEMAYAAGHGYAGEWRDNMKNGRGVFTSSRGNVYDGFFKDDVKEGKGKMTYYPGTILEESYDGDWKAGMRHGQGKYIYKESEGTVYEGQWVKDLRSGKGIVRFKDGSVYSGDIKKERIEGEGTWIDADGSQYMGSFRGGVRSGYGTHLNGTSGEIFQGEFEDGVRNGQGKLTSITGNSFSGLFDHGVVRGRGTYELHCSEDDKDVVNLRVFGF</sequence>
<dbReference type="EMBL" id="BRXZ01000274">
    <property type="protein sequence ID" value="GMI08660.1"/>
    <property type="molecule type" value="Genomic_DNA"/>
</dbReference>